<dbReference type="CTD" id="41090"/>
<dbReference type="Pfam" id="PF16866">
    <property type="entry name" value="PHD_4"/>
    <property type="match status" value="1"/>
</dbReference>
<evidence type="ECO:0000256" key="9">
    <source>
        <dbReference type="ARBA" id="ARBA00022964"/>
    </source>
</evidence>
<dbReference type="InterPro" id="IPR013083">
    <property type="entry name" value="Znf_RING/FYVE/PHD"/>
</dbReference>
<feature type="compositionally biased region" description="Basic residues" evidence="17">
    <location>
        <begin position="1093"/>
        <end position="1113"/>
    </location>
</feature>
<name>A0A9C6TCZ6_DROAB</name>
<feature type="region of interest" description="Disordered" evidence="17">
    <location>
        <begin position="604"/>
        <end position="634"/>
    </location>
</feature>
<feature type="region of interest" description="Disordered" evidence="17">
    <location>
        <begin position="504"/>
        <end position="557"/>
    </location>
</feature>
<dbReference type="InterPro" id="IPR003347">
    <property type="entry name" value="JmjC_dom"/>
</dbReference>
<feature type="compositionally biased region" description="Basic and acidic residues" evidence="17">
    <location>
        <begin position="923"/>
        <end position="932"/>
    </location>
</feature>
<dbReference type="InterPro" id="IPR019787">
    <property type="entry name" value="Znf_PHD-finger"/>
</dbReference>
<keyword evidence="5" id="KW-0479">Metal-binding</keyword>
<feature type="compositionally biased region" description="Polar residues" evidence="17">
    <location>
        <begin position="933"/>
        <end position="945"/>
    </location>
</feature>
<dbReference type="PANTHER" id="PTHR23123">
    <property type="entry name" value="PHD/F-BOX CONTAINING PROTEIN"/>
    <property type="match status" value="1"/>
</dbReference>
<comment type="cofactor">
    <cofactor evidence="1">
        <name>Fe(2+)</name>
        <dbReference type="ChEBI" id="CHEBI:29033"/>
    </cofactor>
</comment>
<dbReference type="InterPro" id="IPR006553">
    <property type="entry name" value="Leu-rich_rpt_Cys-con_subtyp"/>
</dbReference>
<feature type="compositionally biased region" description="Low complexity" evidence="17">
    <location>
        <begin position="1042"/>
        <end position="1073"/>
    </location>
</feature>
<feature type="region of interest" description="Disordered" evidence="17">
    <location>
        <begin position="841"/>
        <end position="1123"/>
    </location>
</feature>
<dbReference type="InterPro" id="IPR057207">
    <property type="entry name" value="FBXL15_LRR"/>
</dbReference>
<keyword evidence="8" id="KW-0156">Chromatin regulator</keyword>
<comment type="similarity">
    <text evidence="3">Belongs to the JHDM1 histone demethylase family.</text>
</comment>
<keyword evidence="20" id="KW-1185">Reference proteome</keyword>
<feature type="domain" description="CXXC-type" evidence="18">
    <location>
        <begin position="695"/>
        <end position="741"/>
    </location>
</feature>
<feature type="compositionally biased region" description="Polar residues" evidence="17">
    <location>
        <begin position="959"/>
        <end position="978"/>
    </location>
</feature>
<dbReference type="GO" id="GO:0003677">
    <property type="term" value="F:DNA binding"/>
    <property type="evidence" value="ECO:0007669"/>
    <property type="project" value="InterPro"/>
</dbReference>
<feature type="region of interest" description="Disordered" evidence="17">
    <location>
        <begin position="669"/>
        <end position="696"/>
    </location>
</feature>
<keyword evidence="10" id="KW-0560">Oxidoreductase</keyword>
<gene>
    <name evidence="21 22" type="primary">LOC127566227</name>
</gene>
<keyword evidence="11" id="KW-0408">Iron</keyword>
<evidence type="ECO:0000256" key="13">
    <source>
        <dbReference type="ARBA" id="ARBA00023163"/>
    </source>
</evidence>
<feature type="compositionally biased region" description="Low complexity" evidence="17">
    <location>
        <begin position="1082"/>
        <end position="1092"/>
    </location>
</feature>
<dbReference type="InterPro" id="IPR032675">
    <property type="entry name" value="LRR_dom_sf"/>
</dbReference>
<feature type="compositionally biased region" description="Basic residues" evidence="17">
    <location>
        <begin position="912"/>
        <end position="922"/>
    </location>
</feature>
<dbReference type="InterPro" id="IPR050690">
    <property type="entry name" value="JHDM1_Histone_Demethylase"/>
</dbReference>
<keyword evidence="12" id="KW-0805">Transcription regulation</keyword>
<dbReference type="InterPro" id="IPR002857">
    <property type="entry name" value="Znf_CXXC"/>
</dbReference>
<dbReference type="GO" id="GO:0008270">
    <property type="term" value="F:zinc ion binding"/>
    <property type="evidence" value="ECO:0007669"/>
    <property type="project" value="UniProtKB-KW"/>
</dbReference>
<dbReference type="RefSeq" id="XP_051864198.1">
    <property type="nucleotide sequence ID" value="XM_052008238.1"/>
</dbReference>
<accession>A0A9C6TCZ6</accession>
<dbReference type="GeneID" id="127566227"/>
<dbReference type="OrthoDB" id="5876800at2759"/>
<evidence type="ECO:0000256" key="10">
    <source>
        <dbReference type="ARBA" id="ARBA00023002"/>
    </source>
</evidence>
<evidence type="ECO:0000256" key="1">
    <source>
        <dbReference type="ARBA" id="ARBA00001954"/>
    </source>
</evidence>
<feature type="compositionally biased region" description="Low complexity" evidence="17">
    <location>
        <begin position="1114"/>
        <end position="1123"/>
    </location>
</feature>
<dbReference type="Gene3D" id="3.30.40.10">
    <property type="entry name" value="Zinc/RING finger domain, C3HC4 (zinc finger)"/>
    <property type="match status" value="1"/>
</dbReference>
<dbReference type="Pfam" id="PF25372">
    <property type="entry name" value="DUF7885"/>
    <property type="match status" value="1"/>
</dbReference>
<dbReference type="SUPFAM" id="SSF51197">
    <property type="entry name" value="Clavaminate synthase-like"/>
    <property type="match status" value="1"/>
</dbReference>
<sequence>MSTAETGSSPGKSNSNTNTSNNNNNSSSNGNSVTTSGNVNPKGVQRRQLRERKQRKLYLEEWTLGDDDGEGTRGFSVAEKLESSKFAQAGMVREMRGSDLTVAFLQQHGFNIPLLFREKSGLGLRMPDPQEFTVNDVRLCVGSRRLLDVMDVNTQKNLQMTMKEWQQYYDNPQKDRLLNVISLEFSHTRLDHFVQSPEIVRQIDWVDVVWPKQLKDAQKESTNLLGGMMYPKVQKYCLMSVKNCYTDFHIDFGGTSVWYHILKGSKVFWLIPPTDRNLQLYEKWVLSGKQADVFFGDMVEKCARVYLTAGNTFFIPTGWIHAVYTPTQSLVFGGNFLHSFGIVKQLKTASVEDNTKVPQKFRYPFFTEMLWYVLARYVYTLLGHSHLDGEPSASETEMAARPHTHLTHYELFGLKEIVMYLYDLQPQKKNVPSLVLDPVALIKDVRTLVERHCKDQQDMAVTGMSVLRLAAEQQPHFQLYDRTRVKQEIKQEIARKNAEVIREQQQLEAAREAESEAVSNPTNNPSSTNSSGSGSGSGSNSNNIASSNNNNSYSNSGAGVEYSNGVLKKEQLENGSSNAQPEATFVLPTDTLKYRPPKKMHLANAVAAAASSSNSNSSSSNNNNNNSSNSPTNIAGHSNAVSVIATSSGYVDGAAAVGGGAGGGGGGAGGSLDNCPSPGEAGAKLSPHLTGTGQPRRRRTRCKNCAACQRSDCGTCPFCMDMVKFGGPGRAKQTCMMRQCLSPMLPVTAQCVYCHLDGWRQTPVSPQTKQLASLEGPSALMECSVCYEIAHPDCALSQLDGTEDAADAKGFVNEDLPNSWECPSCCRSGKNYDYKPRHFRARQKSSEVRRVSVSHGNNAGEAHETGGGGGGGGGAGGAPGGNLLPPPVGQYNDFVFTSESEMESGSSGMHTTHWKHGLKRHHQLEVKTERINSCDTPSPGISPNASVGDKVKRRKSDDGTSVSSSMHESNDAPCSSSMECGAGGTAASNAAASGHGGGGGTGGGGGGSRKKNSIRSQLAQQMLNSSTRVLKKPQYVVRPTPSSGSSSLGNSSGVSNGASNGLNNSAGSNATGTAGTGGGSGAAAVSSNGANGHHNHHHHQQQHHHHHHHHHHNNSSSSGNNSSQNLALDATLLKIIFRYLPHETLVTCCSVCKVWSNAAVDPDLWKRMNCAELKISASLLTAIVRRQPEHLILDWTQLAKRQLAWLVARLPALKNLSLQNCPIQAVLALHTCLCPPLQILDLSFVRGLNDAAIRDILSPPKDSRPGLSDSKTRLRDLKMLKLAGTDISDVAVRYIMQSLPHLKHLDLSSCQRITDAGVAQIGTSATAINRLAELNLSACRLVSENSLEHLSKCESLVWLDLRHVPQVSTQSVIRFASNSKHDLCVKDIKLVERRRLSLTNNWHD</sequence>
<dbReference type="FunFam" id="2.60.120.650:FF:000005">
    <property type="entry name" value="lysine-specific demethylase 2A isoform X1"/>
    <property type="match status" value="1"/>
</dbReference>
<dbReference type="SMART" id="SM00367">
    <property type="entry name" value="LRR_CC"/>
    <property type="match status" value="6"/>
</dbReference>
<dbReference type="SMART" id="SM00558">
    <property type="entry name" value="JmjC"/>
    <property type="match status" value="1"/>
</dbReference>
<dbReference type="RefSeq" id="XP_051864197.1">
    <property type="nucleotide sequence ID" value="XM_052008237.1"/>
</dbReference>
<evidence type="ECO:0000256" key="3">
    <source>
        <dbReference type="ARBA" id="ARBA00008037"/>
    </source>
</evidence>
<dbReference type="PROSITE" id="PS51184">
    <property type="entry name" value="JMJC"/>
    <property type="match status" value="1"/>
</dbReference>
<evidence type="ECO:0000259" key="19">
    <source>
        <dbReference type="PROSITE" id="PS51184"/>
    </source>
</evidence>
<evidence type="ECO:0000256" key="6">
    <source>
        <dbReference type="ARBA" id="ARBA00022771"/>
    </source>
</evidence>
<dbReference type="Gene3D" id="2.60.120.650">
    <property type="entry name" value="Cupin"/>
    <property type="match status" value="1"/>
</dbReference>
<feature type="compositionally biased region" description="Polar residues" evidence="17">
    <location>
        <begin position="1014"/>
        <end position="1028"/>
    </location>
</feature>
<feature type="compositionally biased region" description="Low complexity" evidence="17">
    <location>
        <begin position="604"/>
        <end position="630"/>
    </location>
</feature>
<evidence type="ECO:0000256" key="16">
    <source>
        <dbReference type="PROSITE-ProRule" id="PRU00509"/>
    </source>
</evidence>
<protein>
    <recommendedName>
        <fullName evidence="4">[histone H3]-dimethyl-L-lysine(36) demethylase</fullName>
        <ecNumber evidence="4">1.14.11.27</ecNumber>
    </recommendedName>
</protein>
<dbReference type="Pfam" id="PF12937">
    <property type="entry name" value="F-box-like"/>
    <property type="match status" value="1"/>
</dbReference>
<dbReference type="EC" id="1.14.11.27" evidence="4"/>
<feature type="compositionally biased region" description="Low complexity" evidence="17">
    <location>
        <begin position="13"/>
        <end position="40"/>
    </location>
</feature>
<dbReference type="GO" id="GO:0140680">
    <property type="term" value="F:histone H3K36me/H3K36me2 demethylase activity"/>
    <property type="evidence" value="ECO:0007669"/>
    <property type="project" value="UniProtKB-EC"/>
</dbReference>
<dbReference type="PROSITE" id="PS51058">
    <property type="entry name" value="ZF_CXXC"/>
    <property type="match status" value="1"/>
</dbReference>
<evidence type="ECO:0000256" key="4">
    <source>
        <dbReference type="ARBA" id="ARBA00013246"/>
    </source>
</evidence>
<evidence type="ECO:0000313" key="20">
    <source>
        <dbReference type="Proteomes" id="UP000515160"/>
    </source>
</evidence>
<evidence type="ECO:0000256" key="14">
    <source>
        <dbReference type="ARBA" id="ARBA00023242"/>
    </source>
</evidence>
<feature type="domain" description="JmjC" evidence="19">
    <location>
        <begin position="185"/>
        <end position="353"/>
    </location>
</feature>
<dbReference type="InterPro" id="IPR001810">
    <property type="entry name" value="F-box_dom"/>
</dbReference>
<feature type="compositionally biased region" description="Polar residues" evidence="17">
    <location>
        <begin position="1"/>
        <end position="12"/>
    </location>
</feature>
<comment type="subcellular location">
    <subcellularLocation>
        <location evidence="2">Nucleus</location>
    </subcellularLocation>
</comment>
<evidence type="ECO:0000256" key="7">
    <source>
        <dbReference type="ARBA" id="ARBA00022833"/>
    </source>
</evidence>
<evidence type="ECO:0000313" key="21">
    <source>
        <dbReference type="RefSeq" id="XP_051864197.1"/>
    </source>
</evidence>
<evidence type="ECO:0000256" key="2">
    <source>
        <dbReference type="ARBA" id="ARBA00004123"/>
    </source>
</evidence>
<dbReference type="SUPFAM" id="SSF52047">
    <property type="entry name" value="RNI-like"/>
    <property type="match status" value="1"/>
</dbReference>
<keyword evidence="13" id="KW-0804">Transcription</keyword>
<organism evidence="20 21">
    <name type="scientific">Drosophila albomicans</name>
    <name type="common">Fruit fly</name>
    <dbReference type="NCBI Taxonomy" id="7291"/>
    <lineage>
        <taxon>Eukaryota</taxon>
        <taxon>Metazoa</taxon>
        <taxon>Ecdysozoa</taxon>
        <taxon>Arthropoda</taxon>
        <taxon>Hexapoda</taxon>
        <taxon>Insecta</taxon>
        <taxon>Pterygota</taxon>
        <taxon>Neoptera</taxon>
        <taxon>Endopterygota</taxon>
        <taxon>Diptera</taxon>
        <taxon>Brachycera</taxon>
        <taxon>Muscomorpha</taxon>
        <taxon>Ephydroidea</taxon>
        <taxon>Drosophilidae</taxon>
        <taxon>Drosophila</taxon>
    </lineage>
</organism>
<reference evidence="21 22" key="1">
    <citation type="submission" date="2025-04" db="UniProtKB">
        <authorList>
            <consortium name="RefSeq"/>
        </authorList>
    </citation>
    <scope>IDENTIFICATION</scope>
    <source>
        <strain evidence="21 22">15112-1751.03</strain>
        <tissue evidence="21 22">Whole Adult</tissue>
    </source>
</reference>
<dbReference type="Gene3D" id="3.80.10.10">
    <property type="entry name" value="Ribonuclease Inhibitor"/>
    <property type="match status" value="1"/>
</dbReference>
<keyword evidence="9" id="KW-0223">Dioxygenase</keyword>
<keyword evidence="7" id="KW-0862">Zinc</keyword>
<dbReference type="CDD" id="cd21783">
    <property type="entry name" value="CTD_Jhd1-like"/>
    <property type="match status" value="1"/>
</dbReference>
<dbReference type="Gene3D" id="1.20.58.1360">
    <property type="match status" value="1"/>
</dbReference>
<evidence type="ECO:0000256" key="8">
    <source>
        <dbReference type="ARBA" id="ARBA00022853"/>
    </source>
</evidence>
<dbReference type="GO" id="GO:0005634">
    <property type="term" value="C:nucleus"/>
    <property type="evidence" value="ECO:0007669"/>
    <property type="project" value="UniProtKB-SubCell"/>
</dbReference>
<dbReference type="Proteomes" id="UP000515160">
    <property type="component" value="Chromosome 2R"/>
</dbReference>
<feature type="compositionally biased region" description="Gly residues" evidence="17">
    <location>
        <begin position="994"/>
        <end position="1007"/>
    </location>
</feature>
<evidence type="ECO:0000256" key="5">
    <source>
        <dbReference type="ARBA" id="ARBA00022723"/>
    </source>
</evidence>
<proteinExistence type="inferred from homology"/>
<comment type="catalytic activity">
    <reaction evidence="15">
        <text>N(6),N(6)-dimethyl-L-lysyl(36)-[histone H3] + 2 2-oxoglutarate + 2 O2 = L-lysyl(36)-[histone H3] + 2 formaldehyde + 2 succinate + 2 CO2</text>
        <dbReference type="Rhea" id="RHEA:42032"/>
        <dbReference type="Rhea" id="RHEA-COMP:9785"/>
        <dbReference type="Rhea" id="RHEA-COMP:9787"/>
        <dbReference type="ChEBI" id="CHEBI:15379"/>
        <dbReference type="ChEBI" id="CHEBI:16526"/>
        <dbReference type="ChEBI" id="CHEBI:16810"/>
        <dbReference type="ChEBI" id="CHEBI:16842"/>
        <dbReference type="ChEBI" id="CHEBI:29969"/>
        <dbReference type="ChEBI" id="CHEBI:30031"/>
        <dbReference type="ChEBI" id="CHEBI:61976"/>
        <dbReference type="EC" id="1.14.11.27"/>
    </reaction>
</comment>
<keyword evidence="14" id="KW-0539">Nucleus</keyword>
<evidence type="ECO:0000256" key="15">
    <source>
        <dbReference type="ARBA" id="ARBA00047915"/>
    </source>
</evidence>
<feature type="region of interest" description="Disordered" evidence="17">
    <location>
        <begin position="1"/>
        <end position="52"/>
    </location>
</feature>
<keyword evidence="6 16" id="KW-0863">Zinc-finger</keyword>
<feature type="compositionally biased region" description="Gly residues" evidence="17">
    <location>
        <begin position="865"/>
        <end position="880"/>
    </location>
</feature>
<dbReference type="CDD" id="cd15555">
    <property type="entry name" value="PHD_KDM2A_2B"/>
    <property type="match status" value="1"/>
</dbReference>
<feature type="compositionally biased region" description="Low complexity" evidence="17">
    <location>
        <begin position="516"/>
        <end position="557"/>
    </location>
</feature>
<dbReference type="Pfam" id="PF02008">
    <property type="entry name" value="zf-CXXC"/>
    <property type="match status" value="1"/>
</dbReference>
<evidence type="ECO:0000259" key="18">
    <source>
        <dbReference type="PROSITE" id="PS51058"/>
    </source>
</evidence>
<evidence type="ECO:0000313" key="22">
    <source>
        <dbReference type="RefSeq" id="XP_051864198.1"/>
    </source>
</evidence>
<evidence type="ECO:0000256" key="17">
    <source>
        <dbReference type="SAM" id="MobiDB-lite"/>
    </source>
</evidence>
<evidence type="ECO:0000256" key="12">
    <source>
        <dbReference type="ARBA" id="ARBA00023015"/>
    </source>
</evidence>
<evidence type="ECO:0000256" key="11">
    <source>
        <dbReference type="ARBA" id="ARBA00023004"/>
    </source>
</evidence>